<dbReference type="InterPro" id="IPR050706">
    <property type="entry name" value="Cyclic-di-GMP_PDE-like"/>
</dbReference>
<dbReference type="SMART" id="SM00052">
    <property type="entry name" value="EAL"/>
    <property type="match status" value="1"/>
</dbReference>
<protein>
    <recommendedName>
        <fullName evidence="6">Diguanylate cyclase/phosphodiesterase</fullName>
    </recommendedName>
</protein>
<feature type="domain" description="EAL" evidence="2">
    <location>
        <begin position="336"/>
        <end position="588"/>
    </location>
</feature>
<dbReference type="InterPro" id="IPR035919">
    <property type="entry name" value="EAL_sf"/>
</dbReference>
<dbReference type="EMBL" id="BAAAYN010000029">
    <property type="protein sequence ID" value="GAA3390625.1"/>
    <property type="molecule type" value="Genomic_DNA"/>
</dbReference>
<evidence type="ECO:0000256" key="1">
    <source>
        <dbReference type="SAM" id="Phobius"/>
    </source>
</evidence>
<feature type="transmembrane region" description="Helical" evidence="1">
    <location>
        <begin position="110"/>
        <end position="129"/>
    </location>
</feature>
<gene>
    <name evidence="4" type="ORF">GCM10020369_45290</name>
</gene>
<proteinExistence type="predicted"/>
<dbReference type="Gene3D" id="3.20.20.450">
    <property type="entry name" value="EAL domain"/>
    <property type="match status" value="1"/>
</dbReference>
<dbReference type="Gene3D" id="3.30.70.270">
    <property type="match status" value="1"/>
</dbReference>
<dbReference type="InterPro" id="IPR029787">
    <property type="entry name" value="Nucleotide_cyclase"/>
</dbReference>
<dbReference type="PANTHER" id="PTHR33121">
    <property type="entry name" value="CYCLIC DI-GMP PHOSPHODIESTERASE PDEF"/>
    <property type="match status" value="1"/>
</dbReference>
<feature type="transmembrane region" description="Helical" evidence="1">
    <location>
        <begin position="36"/>
        <end position="54"/>
    </location>
</feature>
<feature type="transmembrane region" description="Helical" evidence="1">
    <location>
        <begin position="87"/>
        <end position="104"/>
    </location>
</feature>
<dbReference type="Pfam" id="PF00563">
    <property type="entry name" value="EAL"/>
    <property type="match status" value="1"/>
</dbReference>
<dbReference type="SUPFAM" id="SSF55073">
    <property type="entry name" value="Nucleotide cyclase"/>
    <property type="match status" value="1"/>
</dbReference>
<dbReference type="SUPFAM" id="SSF141868">
    <property type="entry name" value="EAL domain-like"/>
    <property type="match status" value="1"/>
</dbReference>
<keyword evidence="1" id="KW-1133">Transmembrane helix</keyword>
<dbReference type="RefSeq" id="WP_345730180.1">
    <property type="nucleotide sequence ID" value="NZ_BAAAYN010000029.1"/>
</dbReference>
<dbReference type="PROSITE" id="PS50887">
    <property type="entry name" value="GGDEF"/>
    <property type="match status" value="1"/>
</dbReference>
<evidence type="ECO:0000259" key="2">
    <source>
        <dbReference type="PROSITE" id="PS50883"/>
    </source>
</evidence>
<name>A0ABP6T340_9ACTN</name>
<feature type="domain" description="GGDEF" evidence="3">
    <location>
        <begin position="213"/>
        <end position="335"/>
    </location>
</feature>
<keyword evidence="1" id="KW-0812">Transmembrane</keyword>
<evidence type="ECO:0000259" key="3">
    <source>
        <dbReference type="PROSITE" id="PS50887"/>
    </source>
</evidence>
<dbReference type="Proteomes" id="UP001501676">
    <property type="component" value="Unassembled WGS sequence"/>
</dbReference>
<evidence type="ECO:0000313" key="5">
    <source>
        <dbReference type="Proteomes" id="UP001501676"/>
    </source>
</evidence>
<dbReference type="PANTHER" id="PTHR33121:SF79">
    <property type="entry name" value="CYCLIC DI-GMP PHOSPHODIESTERASE PDED-RELATED"/>
    <property type="match status" value="1"/>
</dbReference>
<dbReference type="PROSITE" id="PS50883">
    <property type="entry name" value="EAL"/>
    <property type="match status" value="1"/>
</dbReference>
<dbReference type="CDD" id="cd01948">
    <property type="entry name" value="EAL"/>
    <property type="match status" value="1"/>
</dbReference>
<sequence length="598" mass="62918">MRERVSAESGLRGAAERFGPHPSVIASGRAMARFSAVCYLTGGLVGFLTAWLVPAWEERAAALIVSAIALISGVLLAGYGARLSIRAFYLLVFATIGVLAVQLSTQRGHAEATAAALLLPLLSMFVHAFFDRRATLLADAGILGLIAVAEFAWQALPVAIAATLVCVNTVVAAVTGWLVRAAAEAETDLLTGLPNRRGLVRALRTALADCDGEPLTLALLDVEQLVDTAAARRGPAAADELLYTLVRAWVAEAGPTTLIARYGDASFAVLVRGGVSATTALLARLRAAASTAGGFPAGTAGHRPGDSLTLLTGHAESALLEARRVGGNRTVHYEDTAGVTSQLTAALTAGEFAVVYQPIVDAEYGRLTGAEALARWIRPGFGSVPPSEFIPDAERSGFIRVLDRWVLRTACRTAASWPSDVPSKVTVNVSGQELDQPDYYEQVVTALEDAGLPADRLVLEVTESTLDAESAAALEVLRRLRGLGVRIAIDDFGTGYSSLSRLHRLPADILKIDRSFVAELRPTDQEAPVIAAITALARTLGLRTVAEGVEEPYQAALLRRYGCDEIQGWLCGRPGDGDLVGAALAGPHVVAQVLAGNR</sequence>
<reference evidence="5" key="1">
    <citation type="journal article" date="2019" name="Int. J. Syst. Evol. Microbiol.">
        <title>The Global Catalogue of Microorganisms (GCM) 10K type strain sequencing project: providing services to taxonomists for standard genome sequencing and annotation.</title>
        <authorList>
            <consortium name="The Broad Institute Genomics Platform"/>
            <consortium name="The Broad Institute Genome Sequencing Center for Infectious Disease"/>
            <person name="Wu L."/>
            <person name="Ma J."/>
        </authorList>
    </citation>
    <scope>NUCLEOTIDE SEQUENCE [LARGE SCALE GENOMIC DNA]</scope>
    <source>
        <strain evidence="5">JCM 9458</strain>
    </source>
</reference>
<dbReference type="SMART" id="SM00267">
    <property type="entry name" value="GGDEF"/>
    <property type="match status" value="1"/>
</dbReference>
<keyword evidence="1" id="KW-0472">Membrane</keyword>
<evidence type="ECO:0000313" key="4">
    <source>
        <dbReference type="EMBL" id="GAA3390625.1"/>
    </source>
</evidence>
<feature type="transmembrane region" description="Helical" evidence="1">
    <location>
        <begin position="60"/>
        <end position="80"/>
    </location>
</feature>
<keyword evidence="5" id="KW-1185">Reference proteome</keyword>
<evidence type="ECO:0008006" key="6">
    <source>
        <dbReference type="Google" id="ProtNLM"/>
    </source>
</evidence>
<dbReference type="InterPro" id="IPR043128">
    <property type="entry name" value="Rev_trsase/Diguanyl_cyclase"/>
</dbReference>
<organism evidence="4 5">
    <name type="scientific">Cryptosporangium minutisporangium</name>
    <dbReference type="NCBI Taxonomy" id="113569"/>
    <lineage>
        <taxon>Bacteria</taxon>
        <taxon>Bacillati</taxon>
        <taxon>Actinomycetota</taxon>
        <taxon>Actinomycetes</taxon>
        <taxon>Cryptosporangiales</taxon>
        <taxon>Cryptosporangiaceae</taxon>
        <taxon>Cryptosporangium</taxon>
    </lineage>
</organism>
<dbReference type="InterPro" id="IPR001633">
    <property type="entry name" value="EAL_dom"/>
</dbReference>
<dbReference type="Pfam" id="PF00990">
    <property type="entry name" value="GGDEF"/>
    <property type="match status" value="1"/>
</dbReference>
<comment type="caution">
    <text evidence="4">The sequence shown here is derived from an EMBL/GenBank/DDBJ whole genome shotgun (WGS) entry which is preliminary data.</text>
</comment>
<accession>A0ABP6T340</accession>
<dbReference type="InterPro" id="IPR000160">
    <property type="entry name" value="GGDEF_dom"/>
</dbReference>
<feature type="transmembrane region" description="Helical" evidence="1">
    <location>
        <begin position="159"/>
        <end position="179"/>
    </location>
</feature>